<evidence type="ECO:0000259" key="6">
    <source>
        <dbReference type="Pfam" id="PF02668"/>
    </source>
</evidence>
<keyword evidence="8" id="KW-1185">Reference proteome</keyword>
<dbReference type="Pfam" id="PF02668">
    <property type="entry name" value="TauD"/>
    <property type="match status" value="1"/>
</dbReference>
<evidence type="ECO:0000256" key="4">
    <source>
        <dbReference type="ARBA" id="ARBA00023002"/>
    </source>
</evidence>
<dbReference type="EMBL" id="JBBHJZ010000001">
    <property type="protein sequence ID" value="MEJ5975219.1"/>
    <property type="molecule type" value="Genomic_DNA"/>
</dbReference>
<dbReference type="RefSeq" id="WP_339585185.1">
    <property type="nucleotide sequence ID" value="NZ_JBBHJZ010000001.1"/>
</dbReference>
<accession>A0ABU8RQK9</accession>
<evidence type="ECO:0000256" key="3">
    <source>
        <dbReference type="ARBA" id="ARBA00022964"/>
    </source>
</evidence>
<feature type="domain" description="TauD/TfdA-like" evidence="6">
    <location>
        <begin position="6"/>
        <end position="275"/>
    </location>
</feature>
<keyword evidence="2" id="KW-0479">Metal-binding</keyword>
<keyword evidence="4 7" id="KW-0560">Oxidoreductase</keyword>
<evidence type="ECO:0000313" key="8">
    <source>
        <dbReference type="Proteomes" id="UP001361239"/>
    </source>
</evidence>
<evidence type="ECO:0000256" key="1">
    <source>
        <dbReference type="ARBA" id="ARBA00005896"/>
    </source>
</evidence>
<dbReference type="InterPro" id="IPR051178">
    <property type="entry name" value="TfdA_dioxygenase"/>
</dbReference>
<gene>
    <name evidence="7" type="ORF">WG901_01115</name>
</gene>
<dbReference type="Gene3D" id="3.60.130.10">
    <property type="entry name" value="Clavaminate synthase-like"/>
    <property type="match status" value="1"/>
</dbReference>
<comment type="caution">
    <text evidence="7">The sequence shown here is derived from an EMBL/GenBank/DDBJ whole genome shotgun (WGS) entry which is preliminary data.</text>
</comment>
<evidence type="ECO:0000313" key="7">
    <source>
        <dbReference type="EMBL" id="MEJ5975219.1"/>
    </source>
</evidence>
<organism evidence="7 8">
    <name type="scientific">Novosphingobium anseongense</name>
    <dbReference type="NCBI Taxonomy" id="3133436"/>
    <lineage>
        <taxon>Bacteria</taxon>
        <taxon>Pseudomonadati</taxon>
        <taxon>Pseudomonadota</taxon>
        <taxon>Alphaproteobacteria</taxon>
        <taxon>Sphingomonadales</taxon>
        <taxon>Sphingomonadaceae</taxon>
        <taxon>Novosphingobium</taxon>
    </lineage>
</organism>
<dbReference type="GO" id="GO:0051213">
    <property type="term" value="F:dioxygenase activity"/>
    <property type="evidence" value="ECO:0007669"/>
    <property type="project" value="UniProtKB-KW"/>
</dbReference>
<dbReference type="InterPro" id="IPR042098">
    <property type="entry name" value="TauD-like_sf"/>
</dbReference>
<comment type="similarity">
    <text evidence="1">Belongs to the TfdA dioxygenase family.</text>
</comment>
<name>A0ABU8RQK9_9SPHN</name>
<dbReference type="EC" id="1.14.11.-" evidence="7"/>
<dbReference type="Proteomes" id="UP001361239">
    <property type="component" value="Unassembled WGS sequence"/>
</dbReference>
<dbReference type="PANTHER" id="PTHR43779:SF3">
    <property type="entry name" value="(3R)-3-[(CARBOXYMETHYL)AMINO]FATTY ACID OXYGENASE_DECARBOXYLASE"/>
    <property type="match status" value="1"/>
</dbReference>
<proteinExistence type="inferred from homology"/>
<sequence length="293" mass="32919">MTTITFEPVKPHIGSRVHVDKARLCEPEVVQAVRDAMEQRGVLVFPELHLTDAEQLAFTDAFGQRLNYTSAAIEDSAKRDEATDVYKIALGKGATLAPEFVYATWFWHTDGVTVDQPLPKATMLSARKLSPTGGQTEFANTFAAWSFLPDAEQAAIADLKVIHRLEAAMRHVFREIPEDRLARFRQAPEMVVPLVWTQPDGRQSLVLGSHADEVIGMSYVAGRSLIERLIEWAAQPEFAYSHDWREGDFVIWNNHGVMHRVVPYDEESGRNMHRTSIMGDLRLGRPVEVLATA</sequence>
<keyword evidence="3 7" id="KW-0223">Dioxygenase</keyword>
<protein>
    <submittedName>
        <fullName evidence="7">TauD/TfdA family dioxygenase</fullName>
        <ecNumber evidence="7">1.14.11.-</ecNumber>
    </submittedName>
</protein>
<dbReference type="InterPro" id="IPR003819">
    <property type="entry name" value="TauD/TfdA-like"/>
</dbReference>
<evidence type="ECO:0000256" key="5">
    <source>
        <dbReference type="ARBA" id="ARBA00023004"/>
    </source>
</evidence>
<evidence type="ECO:0000256" key="2">
    <source>
        <dbReference type="ARBA" id="ARBA00022723"/>
    </source>
</evidence>
<dbReference type="PANTHER" id="PTHR43779">
    <property type="entry name" value="DIOXYGENASE RV0097-RELATED"/>
    <property type="match status" value="1"/>
</dbReference>
<keyword evidence="5" id="KW-0408">Iron</keyword>
<dbReference type="SUPFAM" id="SSF51197">
    <property type="entry name" value="Clavaminate synthase-like"/>
    <property type="match status" value="1"/>
</dbReference>
<reference evidence="7 8" key="1">
    <citation type="submission" date="2024-03" db="EMBL/GenBank/DDBJ databases">
        <authorList>
            <person name="Jo J.-H."/>
        </authorList>
    </citation>
    <scope>NUCLEOTIDE SEQUENCE [LARGE SCALE GENOMIC DNA]</scope>
    <source>
        <strain evidence="7 8">PS1R-30</strain>
    </source>
</reference>